<accession>A0A382Q040</accession>
<proteinExistence type="predicted"/>
<organism evidence="1">
    <name type="scientific">marine metagenome</name>
    <dbReference type="NCBI Taxonomy" id="408172"/>
    <lineage>
        <taxon>unclassified sequences</taxon>
        <taxon>metagenomes</taxon>
        <taxon>ecological metagenomes</taxon>
    </lineage>
</organism>
<dbReference type="AlphaFoldDB" id="A0A382Q040"/>
<name>A0A382Q040_9ZZZZ</name>
<sequence>VHNGGEDGAPVDDMITYNYSLSADGNSMDITIQGFNSGVPEAEWIFKMVNSQWEPTYEDINITFNLDMSGAESINSEGISIAGGNLFGVPGENQMTDEDGDNIYTTTITVPANSGSDYTFINGVSDWGQKENIAGQECAVDPYNDRTIEWGTEDIVVNACFGICGDGICADLTPPTTVLVHFNVYAPGGPETVWATGSFEGWSGYGVAMTDPDGNGIYNGTIELSENFGDVEYKYTYGGWDVQTGATTGDWCDWYPDDTWDNFGFSVEEHDVYLPIFIWGGGCGQWYSDMAGRPWMIANEPGAIAVGPSMGSGEWWSNDEASLTDRACYFDDRYIFTW</sequence>
<dbReference type="InterPro" id="IPR013783">
    <property type="entry name" value="Ig-like_fold"/>
</dbReference>
<gene>
    <name evidence="1" type="ORF">METZ01_LOCUS330455</name>
</gene>
<dbReference type="Gene3D" id="2.60.40.10">
    <property type="entry name" value="Immunoglobulins"/>
    <property type="match status" value="1"/>
</dbReference>
<protein>
    <recommendedName>
        <fullName evidence="2">CBM20 domain-containing protein</fullName>
    </recommendedName>
</protein>
<feature type="non-terminal residue" evidence="1">
    <location>
        <position position="338"/>
    </location>
</feature>
<evidence type="ECO:0008006" key="2">
    <source>
        <dbReference type="Google" id="ProtNLM"/>
    </source>
</evidence>
<feature type="non-terminal residue" evidence="1">
    <location>
        <position position="1"/>
    </location>
</feature>
<dbReference type="InterPro" id="IPR014756">
    <property type="entry name" value="Ig_E-set"/>
</dbReference>
<dbReference type="EMBL" id="UINC01110237">
    <property type="protein sequence ID" value="SVC77601.1"/>
    <property type="molecule type" value="Genomic_DNA"/>
</dbReference>
<dbReference type="SUPFAM" id="SSF81296">
    <property type="entry name" value="E set domains"/>
    <property type="match status" value="1"/>
</dbReference>
<evidence type="ECO:0000313" key="1">
    <source>
        <dbReference type="EMBL" id="SVC77601.1"/>
    </source>
</evidence>
<reference evidence="1" key="1">
    <citation type="submission" date="2018-05" db="EMBL/GenBank/DDBJ databases">
        <authorList>
            <person name="Lanie J.A."/>
            <person name="Ng W.-L."/>
            <person name="Kazmierczak K.M."/>
            <person name="Andrzejewski T.M."/>
            <person name="Davidsen T.M."/>
            <person name="Wayne K.J."/>
            <person name="Tettelin H."/>
            <person name="Glass J.I."/>
            <person name="Rusch D."/>
            <person name="Podicherti R."/>
            <person name="Tsui H.-C.T."/>
            <person name="Winkler M.E."/>
        </authorList>
    </citation>
    <scope>NUCLEOTIDE SEQUENCE</scope>
</reference>